<dbReference type="Proteomes" id="UP001221189">
    <property type="component" value="Unassembled WGS sequence"/>
</dbReference>
<gene>
    <name evidence="1" type="ORF">PRZ03_03620</name>
</gene>
<accession>A0ABT5KA47</accession>
<name>A0ABT5KA47_9BURK</name>
<sequence length="77" mass="8481">MNVTRPAKVAPADFVPLHLETRTHVSTGITAWHVSLQQQTLRAMACNESYDPRLKPVRHAGRLLWPVAGIKSILGVA</sequence>
<organism evidence="1 2">
    <name type="scientific">Roseateles albus</name>
    <dbReference type="NCBI Taxonomy" id="2987525"/>
    <lineage>
        <taxon>Bacteria</taxon>
        <taxon>Pseudomonadati</taxon>
        <taxon>Pseudomonadota</taxon>
        <taxon>Betaproteobacteria</taxon>
        <taxon>Burkholderiales</taxon>
        <taxon>Sphaerotilaceae</taxon>
        <taxon>Roseateles</taxon>
    </lineage>
</organism>
<evidence type="ECO:0000313" key="2">
    <source>
        <dbReference type="Proteomes" id="UP001221189"/>
    </source>
</evidence>
<proteinExistence type="predicted"/>
<protein>
    <submittedName>
        <fullName evidence="1">Uncharacterized protein</fullName>
    </submittedName>
</protein>
<comment type="caution">
    <text evidence="1">The sequence shown here is derived from an EMBL/GenBank/DDBJ whole genome shotgun (WGS) entry which is preliminary data.</text>
</comment>
<keyword evidence="2" id="KW-1185">Reference proteome</keyword>
<evidence type="ECO:0000313" key="1">
    <source>
        <dbReference type="EMBL" id="MDC8770650.1"/>
    </source>
</evidence>
<dbReference type="RefSeq" id="WP_273599071.1">
    <property type="nucleotide sequence ID" value="NZ_JAQQXT010000002.1"/>
</dbReference>
<reference evidence="1 2" key="1">
    <citation type="submission" date="2022-10" db="EMBL/GenBank/DDBJ databases">
        <title>Paucibacter sp. hw1 Genome sequencing.</title>
        <authorList>
            <person name="Park S."/>
        </authorList>
    </citation>
    <scope>NUCLEOTIDE SEQUENCE [LARGE SCALE GENOMIC DNA]</scope>
    <source>
        <strain evidence="2">hw1</strain>
    </source>
</reference>
<dbReference type="EMBL" id="JAQQXT010000002">
    <property type="protein sequence ID" value="MDC8770650.1"/>
    <property type="molecule type" value="Genomic_DNA"/>
</dbReference>